<reference evidence="1 2" key="1">
    <citation type="submission" date="2021-02" db="EMBL/GenBank/DDBJ databases">
        <title>Genome assembly of Pseudopithomyces chartarum.</title>
        <authorList>
            <person name="Jauregui R."/>
            <person name="Singh J."/>
            <person name="Voisey C."/>
        </authorList>
    </citation>
    <scope>NUCLEOTIDE SEQUENCE [LARGE SCALE GENOMIC DNA]</scope>
    <source>
        <strain evidence="1 2">AGR01</strain>
    </source>
</reference>
<keyword evidence="2" id="KW-1185">Reference proteome</keyword>
<sequence length="86" mass="8956">MRKVLRVSLVHLRKVLHVGEEDVYFDDAREVGAGFGEDRFNALAAGGGLRRDAPCDEGPRGVGGDAAGDVDVGAGDYGVGLEGREG</sequence>
<name>A0AAN6M7R2_9PLEO</name>
<dbReference type="EMBL" id="WVTA01000002">
    <property type="protein sequence ID" value="KAK3215881.1"/>
    <property type="molecule type" value="Genomic_DNA"/>
</dbReference>
<accession>A0AAN6M7R2</accession>
<protein>
    <submittedName>
        <fullName evidence="1">Uncharacterized protein</fullName>
    </submittedName>
</protein>
<comment type="caution">
    <text evidence="1">The sequence shown here is derived from an EMBL/GenBank/DDBJ whole genome shotgun (WGS) entry which is preliminary data.</text>
</comment>
<evidence type="ECO:0000313" key="1">
    <source>
        <dbReference type="EMBL" id="KAK3215881.1"/>
    </source>
</evidence>
<organism evidence="1 2">
    <name type="scientific">Pseudopithomyces chartarum</name>
    <dbReference type="NCBI Taxonomy" id="1892770"/>
    <lineage>
        <taxon>Eukaryota</taxon>
        <taxon>Fungi</taxon>
        <taxon>Dikarya</taxon>
        <taxon>Ascomycota</taxon>
        <taxon>Pezizomycotina</taxon>
        <taxon>Dothideomycetes</taxon>
        <taxon>Pleosporomycetidae</taxon>
        <taxon>Pleosporales</taxon>
        <taxon>Massarineae</taxon>
        <taxon>Didymosphaeriaceae</taxon>
        <taxon>Pseudopithomyces</taxon>
    </lineage>
</organism>
<gene>
    <name evidence="1" type="ORF">GRF29_8g1408188</name>
</gene>
<dbReference type="AlphaFoldDB" id="A0AAN6M7R2"/>
<dbReference type="Proteomes" id="UP001280581">
    <property type="component" value="Unassembled WGS sequence"/>
</dbReference>
<evidence type="ECO:0000313" key="2">
    <source>
        <dbReference type="Proteomes" id="UP001280581"/>
    </source>
</evidence>
<proteinExistence type="predicted"/>